<dbReference type="PANTHER" id="PTHR10997">
    <property type="entry name" value="IMPORTIN-7, 8, 11"/>
    <property type="match status" value="1"/>
</dbReference>
<evidence type="ECO:0000256" key="5">
    <source>
        <dbReference type="ARBA" id="ARBA00022490"/>
    </source>
</evidence>
<comment type="caution">
    <text evidence="9">The sequence shown here is derived from an EMBL/GenBank/DDBJ whole genome shotgun (WGS) entry which is preliminary data.</text>
</comment>
<dbReference type="InterPro" id="IPR001494">
    <property type="entry name" value="Importin-beta_N"/>
</dbReference>
<dbReference type="GO" id="GO:0006611">
    <property type="term" value="P:protein export from nucleus"/>
    <property type="evidence" value="ECO:0007669"/>
    <property type="project" value="TreeGrafter"/>
</dbReference>
<dbReference type="GO" id="GO:0006606">
    <property type="term" value="P:protein import into nucleus"/>
    <property type="evidence" value="ECO:0007669"/>
    <property type="project" value="TreeGrafter"/>
</dbReference>
<evidence type="ECO:0000256" key="6">
    <source>
        <dbReference type="ARBA" id="ARBA00022927"/>
    </source>
</evidence>
<dbReference type="GO" id="GO:0031267">
    <property type="term" value="F:small GTPase binding"/>
    <property type="evidence" value="ECO:0007669"/>
    <property type="project" value="InterPro"/>
</dbReference>
<evidence type="ECO:0000313" key="9">
    <source>
        <dbReference type="EMBL" id="GMH82079.1"/>
    </source>
</evidence>
<evidence type="ECO:0000256" key="3">
    <source>
        <dbReference type="ARBA" id="ARBA00008669"/>
    </source>
</evidence>
<organism evidence="9 10">
    <name type="scientific">Triparma verrucosa</name>
    <dbReference type="NCBI Taxonomy" id="1606542"/>
    <lineage>
        <taxon>Eukaryota</taxon>
        <taxon>Sar</taxon>
        <taxon>Stramenopiles</taxon>
        <taxon>Ochrophyta</taxon>
        <taxon>Bolidophyceae</taxon>
        <taxon>Parmales</taxon>
        <taxon>Triparmaceae</taxon>
        <taxon>Triparma</taxon>
    </lineage>
</organism>
<dbReference type="Pfam" id="PF03378">
    <property type="entry name" value="CAS_CSE1"/>
    <property type="match status" value="1"/>
</dbReference>
<dbReference type="Pfam" id="PF03810">
    <property type="entry name" value="IBN_N"/>
    <property type="match status" value="1"/>
</dbReference>
<keyword evidence="7" id="KW-0539">Nucleus</keyword>
<evidence type="ECO:0000256" key="1">
    <source>
        <dbReference type="ARBA" id="ARBA00004123"/>
    </source>
</evidence>
<evidence type="ECO:0000259" key="8">
    <source>
        <dbReference type="PROSITE" id="PS50166"/>
    </source>
</evidence>
<reference evidence="10" key="1">
    <citation type="journal article" date="2023" name="Commun. Biol.">
        <title>Genome analysis of Parmales, the sister group of diatoms, reveals the evolutionary specialization of diatoms from phago-mixotrophs to photoautotrophs.</title>
        <authorList>
            <person name="Ban H."/>
            <person name="Sato S."/>
            <person name="Yoshikawa S."/>
            <person name="Yamada K."/>
            <person name="Nakamura Y."/>
            <person name="Ichinomiya M."/>
            <person name="Sato N."/>
            <person name="Blanc-Mathieu R."/>
            <person name="Endo H."/>
            <person name="Kuwata A."/>
            <person name="Ogata H."/>
        </authorList>
    </citation>
    <scope>NUCLEOTIDE SEQUENCE [LARGE SCALE GENOMIC DNA]</scope>
    <source>
        <strain evidence="10">NIES 3699</strain>
    </source>
</reference>
<keyword evidence="10" id="KW-1185">Reference proteome</keyword>
<keyword evidence="5" id="KW-0963">Cytoplasm</keyword>
<keyword evidence="4" id="KW-0813">Transport</keyword>
<dbReference type="InterPro" id="IPR016024">
    <property type="entry name" value="ARM-type_fold"/>
</dbReference>
<sequence length="950" mass="104389">MAEQQQLVAALQATLDPNRETRRAAEAHLNASASRPGYLPLLLTLITSSDPSVAGIKQIAVVHLKNVIKNNWVESDTPVPDVDRPTLKTNLVDLMSVAPPSIKTQLATSITLISGHDYPKNWPELLPSLISKFNNPMNLVGVLETLNSILKRFRYVERNDSIYMDLKYTLELLQAPLLQLANSLDSVIDQSREEILKCIRLVCRIFFSLNWLDLPEFFEDNVQHWMKLFKGWLELATSGEEEDEASEEEKVKKAVIENLNLYAGKDEECFAPFLGNFTETIWKLLLEIKPTPGRDELCCTSLKFLTALISRSINASIFEKALDDIISKVVIPNVAIREADVEMFEDDPDEFILRDMEGGEGDSRRRCGVDLLRGMCRGWEERVTKVVMGHVSSMIGKSWQEKDAAVLLLTAVAVRKESRLGGVSEVNPGVPVIDFFVQHVGNDLGRGEVMLLAGSLKFVSTFRNQFNGAQLNTIFPMMIAALKSTSAVVRTYAANGIEKVLARKADDFGKTQIQPHLEPLFSGLFSNIADPNLPPNAYVMKTIMRALATIKADAVPVAEMVIKALTDALAVVCKNPQNPHYNHYLFESLAVLIKSVCGSNPAYVDSFEPLLFPSFNHILQADVAEFTPYVFQILAQLLEYSTGAISESYMTLFGPLLTPVIWESKGNVPGVTRLVVAYIEKGGAKLMLEGGFLMPVLGVFQKLISSKANEHYGFLIMAALIGSLGIQALQAQIAEVFNILFQRLQTGKTVRYVRHLTLFFAFVVGKEGAAIFRSILEGIQPGMLGMILKGVWVPCVLTESMFNKSDSKTMTVGLTALLDDEGVMTFDGGATWSQTAVCIMKLLSTSVNASNVAEDKVDGGEEEVELNFDSSFSKLHHAGKALVDKFPGVADPAVGFAAALTKGCSKMPGVLQAVQAKCNDEKVKSAWGKEGASAEEIMQVIVTKYGAQLA</sequence>
<dbReference type="AlphaFoldDB" id="A0A9W7B1E5"/>
<dbReference type="Gene3D" id="1.25.10.10">
    <property type="entry name" value="Leucine-rich Repeat Variant"/>
    <property type="match status" value="1"/>
</dbReference>
<dbReference type="SMART" id="SM00913">
    <property type="entry name" value="IBN_N"/>
    <property type="match status" value="1"/>
</dbReference>
<gene>
    <name evidence="9" type="ORF">TrVE_jg12968</name>
</gene>
<comment type="subcellular location">
    <subcellularLocation>
        <location evidence="2">Cytoplasm</location>
    </subcellularLocation>
    <subcellularLocation>
        <location evidence="1">Nucleus</location>
    </subcellularLocation>
</comment>
<dbReference type="Pfam" id="PF08506">
    <property type="entry name" value="Cse1"/>
    <property type="match status" value="1"/>
</dbReference>
<protein>
    <recommendedName>
        <fullName evidence="8">Importin N-terminal domain-containing protein</fullName>
    </recommendedName>
</protein>
<evidence type="ECO:0000256" key="4">
    <source>
        <dbReference type="ARBA" id="ARBA00022448"/>
    </source>
</evidence>
<dbReference type="EMBL" id="BRXX01000011">
    <property type="protein sequence ID" value="GMH82079.1"/>
    <property type="molecule type" value="Genomic_DNA"/>
</dbReference>
<comment type="similarity">
    <text evidence="3">Belongs to the XPO2/CSE1 family.</text>
</comment>
<dbReference type="PANTHER" id="PTHR10997:SF8">
    <property type="entry name" value="EXPORTIN-2"/>
    <property type="match status" value="1"/>
</dbReference>
<dbReference type="InterPro" id="IPR011989">
    <property type="entry name" value="ARM-like"/>
</dbReference>
<dbReference type="InterPro" id="IPR005043">
    <property type="entry name" value="XPO2_C"/>
</dbReference>
<name>A0A9W7B1E5_9STRA</name>
<dbReference type="InterPro" id="IPR013713">
    <property type="entry name" value="XPO2_central"/>
</dbReference>
<proteinExistence type="inferred from homology"/>
<evidence type="ECO:0000256" key="2">
    <source>
        <dbReference type="ARBA" id="ARBA00004496"/>
    </source>
</evidence>
<dbReference type="GO" id="GO:0005829">
    <property type="term" value="C:cytosol"/>
    <property type="evidence" value="ECO:0007669"/>
    <property type="project" value="TreeGrafter"/>
</dbReference>
<dbReference type="GO" id="GO:0005635">
    <property type="term" value="C:nuclear envelope"/>
    <property type="evidence" value="ECO:0007669"/>
    <property type="project" value="TreeGrafter"/>
</dbReference>
<dbReference type="GO" id="GO:0005049">
    <property type="term" value="F:nuclear export signal receptor activity"/>
    <property type="evidence" value="ECO:0007669"/>
    <property type="project" value="TreeGrafter"/>
</dbReference>
<feature type="domain" description="Importin N-terminal" evidence="8">
    <location>
        <begin position="25"/>
        <end position="97"/>
    </location>
</feature>
<dbReference type="PROSITE" id="PS50166">
    <property type="entry name" value="IMPORTIN_B_NT"/>
    <property type="match status" value="1"/>
</dbReference>
<evidence type="ECO:0000256" key="7">
    <source>
        <dbReference type="ARBA" id="ARBA00023242"/>
    </source>
</evidence>
<evidence type="ECO:0000313" key="10">
    <source>
        <dbReference type="Proteomes" id="UP001165160"/>
    </source>
</evidence>
<dbReference type="Proteomes" id="UP001165160">
    <property type="component" value="Unassembled WGS sequence"/>
</dbReference>
<keyword evidence="6" id="KW-0653">Protein transport</keyword>
<accession>A0A9W7B1E5</accession>
<dbReference type="SUPFAM" id="SSF48371">
    <property type="entry name" value="ARM repeat"/>
    <property type="match status" value="1"/>
</dbReference>